<dbReference type="Pfam" id="PF00096">
    <property type="entry name" value="zf-C2H2"/>
    <property type="match status" value="3"/>
</dbReference>
<dbReference type="GO" id="GO:0043565">
    <property type="term" value="F:sequence-specific DNA binding"/>
    <property type="evidence" value="ECO:0007669"/>
    <property type="project" value="UniProtKB-ARBA"/>
</dbReference>
<dbReference type="SMART" id="SM00355">
    <property type="entry name" value="ZnF_C2H2"/>
    <property type="match status" value="3"/>
</dbReference>
<dbReference type="PROSITE" id="PS00028">
    <property type="entry name" value="ZINC_FINGER_C2H2_1"/>
    <property type="match status" value="2"/>
</dbReference>
<evidence type="ECO:0000313" key="9">
    <source>
        <dbReference type="EMBL" id="KXS19539.1"/>
    </source>
</evidence>
<comment type="subcellular location">
    <subcellularLocation>
        <location evidence="1">Nucleus</location>
    </subcellularLocation>
</comment>
<dbReference type="PROSITE" id="PS50157">
    <property type="entry name" value="ZINC_FINGER_C2H2_2"/>
    <property type="match status" value="3"/>
</dbReference>
<evidence type="ECO:0000256" key="6">
    <source>
        <dbReference type="ARBA" id="ARBA00023242"/>
    </source>
</evidence>
<dbReference type="PANTHER" id="PTHR24394">
    <property type="entry name" value="ZINC FINGER PROTEIN"/>
    <property type="match status" value="1"/>
</dbReference>
<dbReference type="Proteomes" id="UP000070544">
    <property type="component" value="Unassembled WGS sequence"/>
</dbReference>
<dbReference type="InterPro" id="IPR036236">
    <property type="entry name" value="Znf_C2H2_sf"/>
</dbReference>
<feature type="domain" description="C2H2-type" evidence="8">
    <location>
        <begin position="45"/>
        <end position="74"/>
    </location>
</feature>
<dbReference type="PANTHER" id="PTHR24394:SF44">
    <property type="entry name" value="ZINC FINGER PROTEIN 271-LIKE"/>
    <property type="match status" value="1"/>
</dbReference>
<dbReference type="InterPro" id="IPR013087">
    <property type="entry name" value="Znf_C2H2_type"/>
</dbReference>
<dbReference type="GO" id="GO:0045893">
    <property type="term" value="P:positive regulation of DNA-templated transcription"/>
    <property type="evidence" value="ECO:0007669"/>
    <property type="project" value="UniProtKB-ARBA"/>
</dbReference>
<evidence type="ECO:0000256" key="3">
    <source>
        <dbReference type="ARBA" id="ARBA00022737"/>
    </source>
</evidence>
<dbReference type="FunFam" id="3.30.160.60:FF:001732">
    <property type="entry name" value="Zgc:162936"/>
    <property type="match status" value="1"/>
</dbReference>
<name>A0A139AS53_GONPJ</name>
<proteinExistence type="predicted"/>
<evidence type="ECO:0000256" key="1">
    <source>
        <dbReference type="ARBA" id="ARBA00004123"/>
    </source>
</evidence>
<organism evidence="9 10">
    <name type="scientific">Gonapodya prolifera (strain JEL478)</name>
    <name type="common">Monoblepharis prolifera</name>
    <dbReference type="NCBI Taxonomy" id="1344416"/>
    <lineage>
        <taxon>Eukaryota</taxon>
        <taxon>Fungi</taxon>
        <taxon>Fungi incertae sedis</taxon>
        <taxon>Chytridiomycota</taxon>
        <taxon>Chytridiomycota incertae sedis</taxon>
        <taxon>Monoblepharidomycetes</taxon>
        <taxon>Monoblepharidales</taxon>
        <taxon>Gonapodyaceae</taxon>
        <taxon>Gonapodya</taxon>
    </lineage>
</organism>
<dbReference type="GO" id="GO:0005634">
    <property type="term" value="C:nucleus"/>
    <property type="evidence" value="ECO:0007669"/>
    <property type="project" value="UniProtKB-SubCell"/>
</dbReference>
<keyword evidence="6" id="KW-0539">Nucleus</keyword>
<gene>
    <name evidence="9" type="ORF">M427DRAFT_95172</name>
</gene>
<evidence type="ECO:0000256" key="2">
    <source>
        <dbReference type="ARBA" id="ARBA00022723"/>
    </source>
</evidence>
<dbReference type="GO" id="GO:0005694">
    <property type="term" value="C:chromosome"/>
    <property type="evidence" value="ECO:0007669"/>
    <property type="project" value="UniProtKB-ARBA"/>
</dbReference>
<keyword evidence="4 7" id="KW-0863">Zinc-finger</keyword>
<dbReference type="FunFam" id="3.30.160.60:FF:000446">
    <property type="entry name" value="Zinc finger protein"/>
    <property type="match status" value="1"/>
</dbReference>
<evidence type="ECO:0000259" key="8">
    <source>
        <dbReference type="PROSITE" id="PS50157"/>
    </source>
</evidence>
<sequence>MPGYARNRGTAPKRYQCHLCGHLFSRRYNLVTHARVHENARDRPYVCSEPGCGATFYRPPDLLRHATVHSKEKPYQCQDCQKWFTRKDALKRHICTLMLLKVPSSLVLIESIPFPVVKGCQAPTEGL</sequence>
<dbReference type="EMBL" id="KQ965738">
    <property type="protein sequence ID" value="KXS19539.1"/>
    <property type="molecule type" value="Genomic_DNA"/>
</dbReference>
<dbReference type="STRING" id="1344416.A0A139AS53"/>
<dbReference type="OMA" id="GCQAPTE"/>
<dbReference type="OrthoDB" id="8117402at2759"/>
<accession>A0A139AS53</accession>
<protein>
    <recommendedName>
        <fullName evidence="8">C2H2-type domain-containing protein</fullName>
    </recommendedName>
</protein>
<keyword evidence="3" id="KW-0677">Repeat</keyword>
<evidence type="ECO:0000256" key="4">
    <source>
        <dbReference type="ARBA" id="ARBA00022771"/>
    </source>
</evidence>
<dbReference type="SUPFAM" id="SSF57667">
    <property type="entry name" value="beta-beta-alpha zinc fingers"/>
    <property type="match status" value="2"/>
</dbReference>
<keyword evidence="5" id="KW-0862">Zinc</keyword>
<evidence type="ECO:0000256" key="5">
    <source>
        <dbReference type="ARBA" id="ARBA00022833"/>
    </source>
</evidence>
<dbReference type="AlphaFoldDB" id="A0A139AS53"/>
<feature type="domain" description="C2H2-type" evidence="8">
    <location>
        <begin position="75"/>
        <end position="103"/>
    </location>
</feature>
<reference evidence="9 10" key="1">
    <citation type="journal article" date="2015" name="Genome Biol. Evol.">
        <title>Phylogenomic analyses indicate that early fungi evolved digesting cell walls of algal ancestors of land plants.</title>
        <authorList>
            <person name="Chang Y."/>
            <person name="Wang S."/>
            <person name="Sekimoto S."/>
            <person name="Aerts A.L."/>
            <person name="Choi C."/>
            <person name="Clum A."/>
            <person name="LaButti K.M."/>
            <person name="Lindquist E.A."/>
            <person name="Yee Ngan C."/>
            <person name="Ohm R.A."/>
            <person name="Salamov A.A."/>
            <person name="Grigoriev I.V."/>
            <person name="Spatafora J.W."/>
            <person name="Berbee M.L."/>
        </authorList>
    </citation>
    <scope>NUCLEOTIDE SEQUENCE [LARGE SCALE GENOMIC DNA]</scope>
    <source>
        <strain evidence="9 10">JEL478</strain>
    </source>
</reference>
<keyword evidence="10" id="KW-1185">Reference proteome</keyword>
<feature type="domain" description="C2H2-type" evidence="8">
    <location>
        <begin position="15"/>
        <end position="42"/>
    </location>
</feature>
<evidence type="ECO:0000256" key="7">
    <source>
        <dbReference type="PROSITE-ProRule" id="PRU00042"/>
    </source>
</evidence>
<dbReference type="GO" id="GO:0000981">
    <property type="term" value="F:DNA-binding transcription factor activity, RNA polymerase II-specific"/>
    <property type="evidence" value="ECO:0007669"/>
    <property type="project" value="TreeGrafter"/>
</dbReference>
<dbReference type="Gene3D" id="3.30.160.60">
    <property type="entry name" value="Classic Zinc Finger"/>
    <property type="match status" value="3"/>
</dbReference>
<keyword evidence="2" id="KW-0479">Metal-binding</keyword>
<evidence type="ECO:0000313" key="10">
    <source>
        <dbReference type="Proteomes" id="UP000070544"/>
    </source>
</evidence>
<dbReference type="GO" id="GO:0008270">
    <property type="term" value="F:zinc ion binding"/>
    <property type="evidence" value="ECO:0007669"/>
    <property type="project" value="UniProtKB-KW"/>
</dbReference>